<keyword evidence="3" id="KW-0808">Transferase</keyword>
<dbReference type="NCBIfam" id="TIGR00687">
    <property type="entry name" value="pyridox_kin"/>
    <property type="match status" value="1"/>
</dbReference>
<organism evidence="8 9">
    <name type="scientific">Sistotremastrum niveocremeum HHB9708</name>
    <dbReference type="NCBI Taxonomy" id="1314777"/>
    <lineage>
        <taxon>Eukaryota</taxon>
        <taxon>Fungi</taxon>
        <taxon>Dikarya</taxon>
        <taxon>Basidiomycota</taxon>
        <taxon>Agaricomycotina</taxon>
        <taxon>Agaricomycetes</taxon>
        <taxon>Sistotremastrales</taxon>
        <taxon>Sistotremastraceae</taxon>
        <taxon>Sertulicium</taxon>
        <taxon>Sertulicium niveocremeum</taxon>
    </lineage>
</organism>
<evidence type="ECO:0000313" key="9">
    <source>
        <dbReference type="Proteomes" id="UP000076722"/>
    </source>
</evidence>
<evidence type="ECO:0000256" key="4">
    <source>
        <dbReference type="ARBA" id="ARBA00022741"/>
    </source>
</evidence>
<evidence type="ECO:0000256" key="6">
    <source>
        <dbReference type="ARBA" id="ARBA00022840"/>
    </source>
</evidence>
<dbReference type="EMBL" id="KV419403">
    <property type="protein sequence ID" value="KZS94719.1"/>
    <property type="molecule type" value="Genomic_DNA"/>
</dbReference>
<dbReference type="GO" id="GO:0008478">
    <property type="term" value="F:pyridoxal kinase activity"/>
    <property type="evidence" value="ECO:0007669"/>
    <property type="project" value="UniProtKB-EC"/>
</dbReference>
<accession>A0A164W420</accession>
<keyword evidence="9" id="KW-1185">Reference proteome</keyword>
<dbReference type="GO" id="GO:0005524">
    <property type="term" value="F:ATP binding"/>
    <property type="evidence" value="ECO:0007669"/>
    <property type="project" value="UniProtKB-KW"/>
</dbReference>
<keyword evidence="6" id="KW-0067">ATP-binding</keyword>
<dbReference type="GO" id="GO:0005829">
    <property type="term" value="C:cytosol"/>
    <property type="evidence" value="ECO:0007669"/>
    <property type="project" value="TreeGrafter"/>
</dbReference>
<feature type="domain" description="Pyridoxamine kinase/Phosphomethylpyrimidine kinase" evidence="7">
    <location>
        <begin position="81"/>
        <end position="183"/>
    </location>
</feature>
<gene>
    <name evidence="8" type="ORF">SISNIDRAFT_439498</name>
</gene>
<dbReference type="GO" id="GO:0009443">
    <property type="term" value="P:pyridoxal 5'-phosphate salvage"/>
    <property type="evidence" value="ECO:0007669"/>
    <property type="project" value="InterPro"/>
</dbReference>
<dbReference type="InterPro" id="IPR013749">
    <property type="entry name" value="PM/HMP-P_kinase-1"/>
</dbReference>
<proteinExistence type="inferred from homology"/>
<dbReference type="Gene3D" id="3.40.1190.20">
    <property type="match status" value="1"/>
</dbReference>
<keyword evidence="4" id="KW-0547">Nucleotide-binding</keyword>
<dbReference type="Pfam" id="PF08543">
    <property type="entry name" value="Phos_pyr_kin"/>
    <property type="match status" value="1"/>
</dbReference>
<dbReference type="PANTHER" id="PTHR10534:SF2">
    <property type="entry name" value="PYRIDOXAL KINASE"/>
    <property type="match status" value="1"/>
</dbReference>
<dbReference type="EC" id="2.7.1.35" evidence="2"/>
<name>A0A164W420_9AGAM</name>
<dbReference type="Proteomes" id="UP000076722">
    <property type="component" value="Unassembled WGS sequence"/>
</dbReference>
<dbReference type="CDD" id="cd01173">
    <property type="entry name" value="pyridoxal_pyridoxamine_kinase"/>
    <property type="match status" value="1"/>
</dbReference>
<protein>
    <recommendedName>
        <fullName evidence="2">pyridoxal kinase</fullName>
        <ecNumber evidence="2">2.7.1.35</ecNumber>
    </recommendedName>
</protein>
<keyword evidence="5 8" id="KW-0418">Kinase</keyword>
<dbReference type="STRING" id="1314777.A0A164W420"/>
<evidence type="ECO:0000313" key="8">
    <source>
        <dbReference type="EMBL" id="KZS94719.1"/>
    </source>
</evidence>
<comment type="similarity">
    <text evidence="1">Belongs to the pyridoxine kinase family.</text>
</comment>
<dbReference type="SUPFAM" id="SSF53613">
    <property type="entry name" value="Ribokinase-like"/>
    <property type="match status" value="1"/>
</dbReference>
<evidence type="ECO:0000256" key="2">
    <source>
        <dbReference type="ARBA" id="ARBA00012104"/>
    </source>
</evidence>
<dbReference type="OrthoDB" id="2104723at2759"/>
<reference evidence="8 9" key="1">
    <citation type="journal article" date="2016" name="Mol. Biol. Evol.">
        <title>Comparative Genomics of Early-Diverging Mushroom-Forming Fungi Provides Insights into the Origins of Lignocellulose Decay Capabilities.</title>
        <authorList>
            <person name="Nagy L.G."/>
            <person name="Riley R."/>
            <person name="Tritt A."/>
            <person name="Adam C."/>
            <person name="Daum C."/>
            <person name="Floudas D."/>
            <person name="Sun H."/>
            <person name="Yadav J.S."/>
            <person name="Pangilinan J."/>
            <person name="Larsson K.H."/>
            <person name="Matsuura K."/>
            <person name="Barry K."/>
            <person name="Labutti K."/>
            <person name="Kuo R."/>
            <person name="Ohm R.A."/>
            <person name="Bhattacharya S.S."/>
            <person name="Shirouzu T."/>
            <person name="Yoshinaga Y."/>
            <person name="Martin F.M."/>
            <person name="Grigoriev I.V."/>
            <person name="Hibbett D.S."/>
        </authorList>
    </citation>
    <scope>NUCLEOTIDE SEQUENCE [LARGE SCALE GENOMIC DNA]</scope>
    <source>
        <strain evidence="8 9">HHB9708</strain>
    </source>
</reference>
<evidence type="ECO:0000259" key="7">
    <source>
        <dbReference type="Pfam" id="PF08543"/>
    </source>
</evidence>
<dbReference type="InterPro" id="IPR029056">
    <property type="entry name" value="Ribokinase-like"/>
</dbReference>
<sequence>MTDARVLSIQSHVVHGYVGGKAAIFPLQLLGFDVDAINTVHFSNHSGYGRFGGSKTTADELNTILRHLSSNGMLRPQRLLTGYVAGPDALAVIAERAQKLRSENPGMIYLLDPVMGDGGKIYVAPEVVPIYRSMLPLADIITPNYFEVESVLLTGIVLSDLSSFQNAIRELHVKFNVPNVVISSVPVTHALLSSIPEPIQASILSDDHTPGVVYAEDALLSITSSRRTSSDDPTPSDVHALLVRRIPGYFSGVGDLFSALVLAHYRPDRPQLADSQNPLSKASSIALSTLHAILVATQKHALALPEDERTETDDELDGVDPTRKVKRMRGRELRLVQEQDLIRAGSSEAWNGPHMVPWSDFW</sequence>
<evidence type="ECO:0000256" key="1">
    <source>
        <dbReference type="ARBA" id="ARBA00008805"/>
    </source>
</evidence>
<evidence type="ECO:0000256" key="3">
    <source>
        <dbReference type="ARBA" id="ARBA00022679"/>
    </source>
</evidence>
<dbReference type="AlphaFoldDB" id="A0A164W420"/>
<evidence type="ECO:0000256" key="5">
    <source>
        <dbReference type="ARBA" id="ARBA00022777"/>
    </source>
</evidence>
<dbReference type="PANTHER" id="PTHR10534">
    <property type="entry name" value="PYRIDOXAL KINASE"/>
    <property type="match status" value="1"/>
</dbReference>
<dbReference type="InterPro" id="IPR004625">
    <property type="entry name" value="PyrdxlKinase"/>
</dbReference>